<proteinExistence type="predicted"/>
<accession>A0A7Y7WQP7</accession>
<dbReference type="AlphaFoldDB" id="A0A7Y7WQP7"/>
<protein>
    <submittedName>
        <fullName evidence="1">Lactate dehydrogenase</fullName>
    </submittedName>
</protein>
<gene>
    <name evidence="1" type="ORF">HX830_12895</name>
</gene>
<dbReference type="Proteomes" id="UP000522864">
    <property type="component" value="Unassembled WGS sequence"/>
</dbReference>
<evidence type="ECO:0000313" key="2">
    <source>
        <dbReference type="Proteomes" id="UP000522864"/>
    </source>
</evidence>
<evidence type="ECO:0000313" key="1">
    <source>
        <dbReference type="EMBL" id="NWB85778.1"/>
    </source>
</evidence>
<organism evidence="1 2">
    <name type="scientific">Pseudomonas gingeri</name>
    <dbReference type="NCBI Taxonomy" id="117681"/>
    <lineage>
        <taxon>Bacteria</taxon>
        <taxon>Pseudomonadati</taxon>
        <taxon>Pseudomonadota</taxon>
        <taxon>Gammaproteobacteria</taxon>
        <taxon>Pseudomonadales</taxon>
        <taxon>Pseudomonadaceae</taxon>
        <taxon>Pseudomonas</taxon>
    </lineage>
</organism>
<sequence length="473" mass="50328">MPNAAQAPTWESSPLDKVSFTMGGNLSNSSNSNAARFAGLGAALMSQLADGKKNISQSVVQQSDIRPLNAAGIAAAQSKLHSSNADSTISLTLKTASGKTVTLSLANQDDGMAVQAQVEGGDLTAEESAALAKMAKGFQAAIDGLTAEPPQLKLDALTQFDSKVFSSVDLSTKLKIDDKNNQTLEFHADSQKRSVSMSGPSGDLQLSVDLKSQAILGNPIQQAKALQSYLKQIDAAAARGHADRDMMSMFKDAFSSLNSNYPVTSATSTPAAVDPLAPTNLDRKLLTGLADFSASMTQASQASNPMRPSERDTFAYNLSQTTQLKGNDSQNRSIEQDQQSNLTASYHQALSAGQKLKLSSNADSQNYLFYQISDNASSQTNIAYKDGKLTNAAVTQSASQSTNIFKYVMGHLVDHTSTPVNTSKTQSFMAVLERALHPDKTDKTPEGAARLKELLDGLQDKVLLDSYPKKLNS</sequence>
<reference evidence="1 2" key="1">
    <citation type="submission" date="2020-04" db="EMBL/GenBank/DDBJ databases">
        <title>Molecular characterization of pseudomonads from Agaricus bisporus reveal novel blotch 2 pathogens in Western Europe.</title>
        <authorList>
            <person name="Taparia T."/>
            <person name="Krijger M."/>
            <person name="Haynes E."/>
            <person name="Elpinstone J.G."/>
            <person name="Noble R."/>
            <person name="Van Der Wolf J."/>
        </authorList>
    </citation>
    <scope>NUCLEOTIDE SEQUENCE [LARGE SCALE GENOMIC DNA]</scope>
    <source>
        <strain evidence="1 2">G9001</strain>
    </source>
</reference>
<dbReference type="EMBL" id="JACAQA010000007">
    <property type="protein sequence ID" value="NWB85778.1"/>
    <property type="molecule type" value="Genomic_DNA"/>
</dbReference>
<comment type="caution">
    <text evidence="1">The sequence shown here is derived from an EMBL/GenBank/DDBJ whole genome shotgun (WGS) entry which is preliminary data.</text>
</comment>
<name>A0A7Y7WQP7_9PSED</name>